<protein>
    <submittedName>
        <fullName evidence="2">Uncharacterized protein</fullName>
    </submittedName>
</protein>
<dbReference type="STRING" id="555875.SAMN04488124_3192"/>
<feature type="transmembrane region" description="Helical" evidence="1">
    <location>
        <begin position="106"/>
        <end position="135"/>
    </location>
</feature>
<sequence length="196" mass="20244">MSLPFAEFAVTELSVSGWSVPMQAVDPAALTDAPRTVRAGVSFASTIVFGGATLYWFGGTLDEAVTASTESPLLSLLYGVLAYGFAFFAVGYTYSQLARIGAASPLFSSVLVAALAVFVLSLTGYGFAVVGAWAGEAFGLSSPWPGLVGAATLGAAVWLLAPFAVGLVCWVVLAAWGLGGPTRRWVHESEARPNAE</sequence>
<dbReference type="AlphaFoldDB" id="A0A1I6IFH9"/>
<gene>
    <name evidence="2" type="ORF">SAMN04488124_3192</name>
</gene>
<evidence type="ECO:0000313" key="3">
    <source>
        <dbReference type="Proteomes" id="UP000243250"/>
    </source>
</evidence>
<feature type="transmembrane region" description="Helical" evidence="1">
    <location>
        <begin position="39"/>
        <end position="58"/>
    </location>
</feature>
<name>A0A1I6IFH9_9EURY</name>
<evidence type="ECO:0000256" key="1">
    <source>
        <dbReference type="SAM" id="Phobius"/>
    </source>
</evidence>
<dbReference type="OrthoDB" id="307871at2157"/>
<keyword evidence="1" id="KW-1133">Transmembrane helix</keyword>
<reference evidence="3" key="1">
    <citation type="submission" date="2016-10" db="EMBL/GenBank/DDBJ databases">
        <authorList>
            <person name="Varghese N."/>
            <person name="Submissions S."/>
        </authorList>
    </citation>
    <scope>NUCLEOTIDE SEQUENCE [LARGE SCALE GENOMIC DNA]</scope>
    <source>
        <strain evidence="3">CGMCC 1.8711</strain>
    </source>
</reference>
<dbReference type="Proteomes" id="UP000243250">
    <property type="component" value="Unassembled WGS sequence"/>
</dbReference>
<dbReference type="RefSeq" id="WP_089882739.1">
    <property type="nucleotide sequence ID" value="NZ_FOYS01000005.1"/>
</dbReference>
<keyword evidence="3" id="KW-1185">Reference proteome</keyword>
<feature type="transmembrane region" description="Helical" evidence="1">
    <location>
        <begin position="155"/>
        <end position="178"/>
    </location>
</feature>
<organism evidence="2 3">
    <name type="scientific">Halogeometricum limi</name>
    <dbReference type="NCBI Taxonomy" id="555875"/>
    <lineage>
        <taxon>Archaea</taxon>
        <taxon>Methanobacteriati</taxon>
        <taxon>Methanobacteriota</taxon>
        <taxon>Stenosarchaea group</taxon>
        <taxon>Halobacteria</taxon>
        <taxon>Halobacteriales</taxon>
        <taxon>Haloferacaceae</taxon>
        <taxon>Halogeometricum</taxon>
    </lineage>
</organism>
<dbReference type="EMBL" id="FOYS01000005">
    <property type="protein sequence ID" value="SFR65458.1"/>
    <property type="molecule type" value="Genomic_DNA"/>
</dbReference>
<accession>A0A1I6IFH9</accession>
<keyword evidence="1" id="KW-0812">Transmembrane</keyword>
<keyword evidence="1" id="KW-0472">Membrane</keyword>
<proteinExistence type="predicted"/>
<feature type="transmembrane region" description="Helical" evidence="1">
    <location>
        <begin position="73"/>
        <end position="94"/>
    </location>
</feature>
<evidence type="ECO:0000313" key="2">
    <source>
        <dbReference type="EMBL" id="SFR65458.1"/>
    </source>
</evidence>